<protein>
    <submittedName>
        <fullName evidence="1">Uncharacterized protein</fullName>
    </submittedName>
</protein>
<dbReference type="GeneID" id="19108052"/>
<name>M2MM44_BAUPA</name>
<dbReference type="HOGENOM" id="CLU_2793593_0_0_1"/>
<sequence length="68" mass="7291">MYAVHHGLIGPAASASHAFRLIAYIPAVDAYTERVPKGHSSHNGHSMRRVPAGSHVAVFDVHSHLVQA</sequence>
<keyword evidence="2" id="KW-1185">Reference proteome</keyword>
<dbReference type="RefSeq" id="XP_007680779.1">
    <property type="nucleotide sequence ID" value="XM_007682589.1"/>
</dbReference>
<dbReference type="KEGG" id="bcom:BAUCODRAFT_126424"/>
<dbReference type="Proteomes" id="UP000011761">
    <property type="component" value="Unassembled WGS sequence"/>
</dbReference>
<organism evidence="1 2">
    <name type="scientific">Baudoinia panamericana (strain UAMH 10762)</name>
    <name type="common">Angels' share fungus</name>
    <name type="synonym">Baudoinia compniacensis (strain UAMH 10762)</name>
    <dbReference type="NCBI Taxonomy" id="717646"/>
    <lineage>
        <taxon>Eukaryota</taxon>
        <taxon>Fungi</taxon>
        <taxon>Dikarya</taxon>
        <taxon>Ascomycota</taxon>
        <taxon>Pezizomycotina</taxon>
        <taxon>Dothideomycetes</taxon>
        <taxon>Dothideomycetidae</taxon>
        <taxon>Mycosphaerellales</taxon>
        <taxon>Teratosphaeriaceae</taxon>
        <taxon>Baudoinia</taxon>
    </lineage>
</organism>
<accession>M2MM44</accession>
<gene>
    <name evidence="1" type="ORF">BAUCODRAFT_126424</name>
</gene>
<dbReference type="EMBL" id="KB445562">
    <property type="protein sequence ID" value="EMC92443.1"/>
    <property type="molecule type" value="Genomic_DNA"/>
</dbReference>
<dbReference type="AlphaFoldDB" id="M2MM44"/>
<evidence type="ECO:0000313" key="2">
    <source>
        <dbReference type="Proteomes" id="UP000011761"/>
    </source>
</evidence>
<proteinExistence type="predicted"/>
<evidence type="ECO:0000313" key="1">
    <source>
        <dbReference type="EMBL" id="EMC92443.1"/>
    </source>
</evidence>
<reference evidence="1 2" key="1">
    <citation type="journal article" date="2012" name="PLoS Pathog.">
        <title>Diverse lifestyles and strategies of plant pathogenesis encoded in the genomes of eighteen Dothideomycetes fungi.</title>
        <authorList>
            <person name="Ohm R.A."/>
            <person name="Feau N."/>
            <person name="Henrissat B."/>
            <person name="Schoch C.L."/>
            <person name="Horwitz B.A."/>
            <person name="Barry K.W."/>
            <person name="Condon B.J."/>
            <person name="Copeland A.C."/>
            <person name="Dhillon B."/>
            <person name="Glaser F."/>
            <person name="Hesse C.N."/>
            <person name="Kosti I."/>
            <person name="LaButti K."/>
            <person name="Lindquist E.A."/>
            <person name="Lucas S."/>
            <person name="Salamov A.A."/>
            <person name="Bradshaw R.E."/>
            <person name="Ciuffetti L."/>
            <person name="Hamelin R.C."/>
            <person name="Kema G.H.J."/>
            <person name="Lawrence C."/>
            <person name="Scott J.A."/>
            <person name="Spatafora J.W."/>
            <person name="Turgeon B.G."/>
            <person name="de Wit P.J.G.M."/>
            <person name="Zhong S."/>
            <person name="Goodwin S.B."/>
            <person name="Grigoriev I.V."/>
        </authorList>
    </citation>
    <scope>NUCLEOTIDE SEQUENCE [LARGE SCALE GENOMIC DNA]</scope>
    <source>
        <strain evidence="1 2">UAMH 10762</strain>
    </source>
</reference>